<reference evidence="1" key="1">
    <citation type="submission" date="2021-05" db="EMBL/GenBank/DDBJ databases">
        <title>Energy efficiency and biological interactions define the core microbiome of deep oligotrophic groundwater.</title>
        <authorList>
            <person name="Mehrshad M."/>
            <person name="Lopez-Fernandez M."/>
            <person name="Bell E."/>
            <person name="Bernier-Latmani R."/>
            <person name="Bertilsson S."/>
            <person name="Dopson M."/>
        </authorList>
    </citation>
    <scope>NUCLEOTIDE SEQUENCE</scope>
    <source>
        <strain evidence="1">Modern_marine.mb.64</strain>
    </source>
</reference>
<gene>
    <name evidence="1" type="ORF">KJ970_20425</name>
</gene>
<sequence>MGHAIPVSHIKQCWEGFCKQGWTISTNIGINETLIFFQWVKKAMNQFRIRFDGLAEYRLAFRCFPLSRSVEGGFMEPENADKADGQNQ</sequence>
<name>A0A948RZK2_UNCEI</name>
<proteinExistence type="predicted"/>
<evidence type="ECO:0000313" key="1">
    <source>
        <dbReference type="EMBL" id="MBU2693291.1"/>
    </source>
</evidence>
<dbReference type="Proteomes" id="UP000777784">
    <property type="component" value="Unassembled WGS sequence"/>
</dbReference>
<evidence type="ECO:0000313" key="2">
    <source>
        <dbReference type="Proteomes" id="UP000777784"/>
    </source>
</evidence>
<dbReference type="AlphaFoldDB" id="A0A948RZK2"/>
<comment type="caution">
    <text evidence="1">The sequence shown here is derived from an EMBL/GenBank/DDBJ whole genome shotgun (WGS) entry which is preliminary data.</text>
</comment>
<dbReference type="EMBL" id="JAHJDP010000118">
    <property type="protein sequence ID" value="MBU2693291.1"/>
    <property type="molecule type" value="Genomic_DNA"/>
</dbReference>
<accession>A0A948RZK2</accession>
<organism evidence="1 2">
    <name type="scientific">Eiseniibacteriota bacterium</name>
    <dbReference type="NCBI Taxonomy" id="2212470"/>
    <lineage>
        <taxon>Bacteria</taxon>
        <taxon>Candidatus Eiseniibacteriota</taxon>
    </lineage>
</organism>
<protein>
    <submittedName>
        <fullName evidence="1">Uncharacterized protein</fullName>
    </submittedName>
</protein>